<gene>
    <name evidence="5" type="ORF">NS965_00245</name>
</gene>
<accession>A0AAW5MB09</accession>
<dbReference type="InterPro" id="IPR043128">
    <property type="entry name" value="Rev_trsase/Diguanyl_cyclase"/>
</dbReference>
<dbReference type="InterPro" id="IPR000160">
    <property type="entry name" value="GGDEF_dom"/>
</dbReference>
<dbReference type="Proteomes" id="UP001204061">
    <property type="component" value="Unassembled WGS sequence"/>
</dbReference>
<proteinExistence type="predicted"/>
<protein>
    <recommendedName>
        <fullName evidence="1">diguanylate cyclase</fullName>
        <ecNumber evidence="1">2.7.7.65</ecNumber>
    </recommendedName>
</protein>
<dbReference type="GO" id="GO:0052621">
    <property type="term" value="F:diguanylate cyclase activity"/>
    <property type="evidence" value="ECO:0007669"/>
    <property type="project" value="UniProtKB-EC"/>
</dbReference>
<dbReference type="PROSITE" id="PS50887">
    <property type="entry name" value="GGDEF"/>
    <property type="match status" value="1"/>
</dbReference>
<dbReference type="EMBL" id="JANLFC010000001">
    <property type="protein sequence ID" value="MCR4446816.1"/>
    <property type="molecule type" value="Genomic_DNA"/>
</dbReference>
<sequence>MHNILDINRMVRYANDYKHQENCKINSHKNPDLGYIYSYDLNTKKQDYKINLSCGPAKVLNGFKYVVSYPEVINAYVILNDYKLIGVVADGNEAILPNKLRMKSPALIGMPSWQNYFGCSAFTNDKSLCSDADAYISDVEIDDFSGKNIITMYFPFINIVDGKIFRYGLLGFDIDIDVAFKDVLRPFNYANPTRTSISMHSPEPCGTYEICVNKLVMHTKSSTPVYLSWIYSVNDFIWFVLTGISFQTYLFLLLLLTTIWRIVYPSIQRIAYVDRLTNLPKRDFLTKSILHKYDYLMILDVDNFKAVNDQYGHNIGDKVLASFAANLKLNTRKVDIAIRWGGEEFIVLYRGITDQDMMTYIAGRLLEKPLHIDELPTPITFSAGIVRIRDYMDIHELTKLADELLYYVKKNGKNNIAYYDKDAINLMSLDK</sequence>
<dbReference type="CDD" id="cd01949">
    <property type="entry name" value="GGDEF"/>
    <property type="match status" value="1"/>
</dbReference>
<dbReference type="EC" id="2.7.7.65" evidence="1"/>
<dbReference type="InterPro" id="IPR050469">
    <property type="entry name" value="Diguanylate_Cyclase"/>
</dbReference>
<dbReference type="RefSeq" id="WP_257724786.1">
    <property type="nucleotide sequence ID" value="NZ_JANLFC010000001.1"/>
</dbReference>
<evidence type="ECO:0000256" key="1">
    <source>
        <dbReference type="ARBA" id="ARBA00012528"/>
    </source>
</evidence>
<dbReference type="PANTHER" id="PTHR45138:SF9">
    <property type="entry name" value="DIGUANYLATE CYCLASE DGCM-RELATED"/>
    <property type="match status" value="1"/>
</dbReference>
<feature type="transmembrane region" description="Helical" evidence="3">
    <location>
        <begin position="236"/>
        <end position="260"/>
    </location>
</feature>
<dbReference type="InterPro" id="IPR029787">
    <property type="entry name" value="Nucleotide_cyclase"/>
</dbReference>
<dbReference type="NCBIfam" id="TIGR00254">
    <property type="entry name" value="GGDEF"/>
    <property type="match status" value="1"/>
</dbReference>
<reference evidence="5" key="1">
    <citation type="submission" date="2022-08" db="EMBL/GenBank/DDBJ databases">
        <title>A global survey of hypervirulent Aeromonas hydrophila identified this emerging pathogen in farmed fish in the lower Mekong River basin.</title>
        <authorList>
            <person name="Xu T."/>
            <person name="Rasmussen-Ivey C.R."/>
            <person name="Moen F.S."/>
            <person name="Fernandez Bravo A."/>
            <person name="Lamy B."/>
            <person name="Beaz-Hidalgo R."/>
            <person name="Khan C.D."/>
            <person name="Castro Escarpulli G."/>
            <person name="Yasin I.S.M."/>
            <person name="Figueras M.J."/>
            <person name="Azzam Sayuti M."/>
            <person name="Karim M.M."/>
            <person name="Alam K.M."/>
            <person name="Le T.T.T."/>
            <person name="Thao N.H.P."/>
            <person name="Addo S."/>
            <person name="Duodu S."/>
            <person name="Ali S."/>
            <person name="Mey S."/>
            <person name="Somony T."/>
            <person name="Liles M.R."/>
        </authorList>
    </citation>
    <scope>NUCLEOTIDE SEQUENCE</scope>
    <source>
        <strain evidence="5">0.14</strain>
    </source>
</reference>
<dbReference type="Pfam" id="PF00990">
    <property type="entry name" value="GGDEF"/>
    <property type="match status" value="1"/>
</dbReference>
<keyword evidence="3" id="KW-0812">Transmembrane</keyword>
<dbReference type="SUPFAM" id="SSF55073">
    <property type="entry name" value="Nucleotide cyclase"/>
    <property type="match status" value="1"/>
</dbReference>
<dbReference type="AlphaFoldDB" id="A0AAW5MB09"/>
<comment type="caution">
    <text evidence="5">The sequence shown here is derived from an EMBL/GenBank/DDBJ whole genome shotgun (WGS) entry which is preliminary data.</text>
</comment>
<organism evidence="5 6">
    <name type="scientific">Aeromonas veronii</name>
    <dbReference type="NCBI Taxonomy" id="654"/>
    <lineage>
        <taxon>Bacteria</taxon>
        <taxon>Pseudomonadati</taxon>
        <taxon>Pseudomonadota</taxon>
        <taxon>Gammaproteobacteria</taxon>
        <taxon>Aeromonadales</taxon>
        <taxon>Aeromonadaceae</taxon>
        <taxon>Aeromonas</taxon>
    </lineage>
</organism>
<name>A0AAW5MB09_AERVE</name>
<dbReference type="Gene3D" id="3.30.70.270">
    <property type="match status" value="1"/>
</dbReference>
<keyword evidence="3" id="KW-0472">Membrane</keyword>
<feature type="domain" description="GGDEF" evidence="4">
    <location>
        <begin position="292"/>
        <end position="421"/>
    </location>
</feature>
<evidence type="ECO:0000313" key="6">
    <source>
        <dbReference type="Proteomes" id="UP001204061"/>
    </source>
</evidence>
<evidence type="ECO:0000256" key="3">
    <source>
        <dbReference type="SAM" id="Phobius"/>
    </source>
</evidence>
<keyword evidence="3" id="KW-1133">Transmembrane helix</keyword>
<evidence type="ECO:0000313" key="5">
    <source>
        <dbReference type="EMBL" id="MCR4446816.1"/>
    </source>
</evidence>
<dbReference type="PANTHER" id="PTHR45138">
    <property type="entry name" value="REGULATORY COMPONENTS OF SENSORY TRANSDUCTION SYSTEM"/>
    <property type="match status" value="1"/>
</dbReference>
<comment type="catalytic activity">
    <reaction evidence="2">
        <text>2 GTP = 3',3'-c-di-GMP + 2 diphosphate</text>
        <dbReference type="Rhea" id="RHEA:24898"/>
        <dbReference type="ChEBI" id="CHEBI:33019"/>
        <dbReference type="ChEBI" id="CHEBI:37565"/>
        <dbReference type="ChEBI" id="CHEBI:58805"/>
        <dbReference type="EC" id="2.7.7.65"/>
    </reaction>
</comment>
<evidence type="ECO:0000256" key="2">
    <source>
        <dbReference type="ARBA" id="ARBA00034247"/>
    </source>
</evidence>
<dbReference type="SMART" id="SM00267">
    <property type="entry name" value="GGDEF"/>
    <property type="match status" value="1"/>
</dbReference>
<evidence type="ECO:0000259" key="4">
    <source>
        <dbReference type="PROSITE" id="PS50887"/>
    </source>
</evidence>